<evidence type="ECO:0000313" key="3">
    <source>
        <dbReference type="Proteomes" id="UP001303889"/>
    </source>
</evidence>
<name>A0AAN6RUM0_9PEZI</name>
<dbReference type="EMBL" id="MU855417">
    <property type="protein sequence ID" value="KAK3904037.1"/>
    <property type="molecule type" value="Genomic_DNA"/>
</dbReference>
<organism evidence="2 3">
    <name type="scientific">Staphylotrichum tortipilum</name>
    <dbReference type="NCBI Taxonomy" id="2831512"/>
    <lineage>
        <taxon>Eukaryota</taxon>
        <taxon>Fungi</taxon>
        <taxon>Dikarya</taxon>
        <taxon>Ascomycota</taxon>
        <taxon>Pezizomycotina</taxon>
        <taxon>Sordariomycetes</taxon>
        <taxon>Sordariomycetidae</taxon>
        <taxon>Sordariales</taxon>
        <taxon>Chaetomiaceae</taxon>
        <taxon>Staphylotrichum</taxon>
    </lineage>
</organism>
<evidence type="ECO:0000256" key="1">
    <source>
        <dbReference type="SAM" id="MobiDB-lite"/>
    </source>
</evidence>
<reference evidence="2" key="1">
    <citation type="journal article" date="2023" name="Mol. Phylogenet. Evol.">
        <title>Genome-scale phylogeny and comparative genomics of the fungal order Sordariales.</title>
        <authorList>
            <person name="Hensen N."/>
            <person name="Bonometti L."/>
            <person name="Westerberg I."/>
            <person name="Brannstrom I.O."/>
            <person name="Guillou S."/>
            <person name="Cros-Aarteil S."/>
            <person name="Calhoun S."/>
            <person name="Haridas S."/>
            <person name="Kuo A."/>
            <person name="Mondo S."/>
            <person name="Pangilinan J."/>
            <person name="Riley R."/>
            <person name="LaButti K."/>
            <person name="Andreopoulos B."/>
            <person name="Lipzen A."/>
            <person name="Chen C."/>
            <person name="Yan M."/>
            <person name="Daum C."/>
            <person name="Ng V."/>
            <person name="Clum A."/>
            <person name="Steindorff A."/>
            <person name="Ohm R.A."/>
            <person name="Martin F."/>
            <person name="Silar P."/>
            <person name="Natvig D.O."/>
            <person name="Lalanne C."/>
            <person name="Gautier V."/>
            <person name="Ament-Velasquez S.L."/>
            <person name="Kruys A."/>
            <person name="Hutchinson M.I."/>
            <person name="Powell A.J."/>
            <person name="Barry K."/>
            <person name="Miller A.N."/>
            <person name="Grigoriev I.V."/>
            <person name="Debuchy R."/>
            <person name="Gladieux P."/>
            <person name="Hiltunen Thoren M."/>
            <person name="Johannesson H."/>
        </authorList>
    </citation>
    <scope>NUCLEOTIDE SEQUENCE</scope>
    <source>
        <strain evidence="2">CBS 103.79</strain>
    </source>
</reference>
<gene>
    <name evidence="2" type="ORF">C8A05DRAFT_14060</name>
</gene>
<feature type="region of interest" description="Disordered" evidence="1">
    <location>
        <begin position="82"/>
        <end position="119"/>
    </location>
</feature>
<dbReference type="Proteomes" id="UP001303889">
    <property type="component" value="Unassembled WGS sequence"/>
</dbReference>
<protein>
    <submittedName>
        <fullName evidence="2">Uncharacterized protein</fullName>
    </submittedName>
</protein>
<evidence type="ECO:0000313" key="2">
    <source>
        <dbReference type="EMBL" id="KAK3904037.1"/>
    </source>
</evidence>
<comment type="caution">
    <text evidence="2">The sequence shown here is derived from an EMBL/GenBank/DDBJ whole genome shotgun (WGS) entry which is preliminary data.</text>
</comment>
<feature type="compositionally biased region" description="Acidic residues" evidence="1">
    <location>
        <begin position="96"/>
        <end position="117"/>
    </location>
</feature>
<dbReference type="AlphaFoldDB" id="A0AAN6RUM0"/>
<proteinExistence type="predicted"/>
<reference evidence="2" key="2">
    <citation type="submission" date="2023-05" db="EMBL/GenBank/DDBJ databases">
        <authorList>
            <consortium name="Lawrence Berkeley National Laboratory"/>
            <person name="Steindorff A."/>
            <person name="Hensen N."/>
            <person name="Bonometti L."/>
            <person name="Westerberg I."/>
            <person name="Brannstrom I.O."/>
            <person name="Guillou S."/>
            <person name="Cros-Aarteil S."/>
            <person name="Calhoun S."/>
            <person name="Haridas S."/>
            <person name="Kuo A."/>
            <person name="Mondo S."/>
            <person name="Pangilinan J."/>
            <person name="Riley R."/>
            <person name="Labutti K."/>
            <person name="Andreopoulos B."/>
            <person name="Lipzen A."/>
            <person name="Chen C."/>
            <person name="Yanf M."/>
            <person name="Daum C."/>
            <person name="Ng V."/>
            <person name="Clum A."/>
            <person name="Ohm R."/>
            <person name="Martin F."/>
            <person name="Silar P."/>
            <person name="Natvig D."/>
            <person name="Lalanne C."/>
            <person name="Gautier V."/>
            <person name="Ament-Velasquez S.L."/>
            <person name="Kruys A."/>
            <person name="Hutchinson M.I."/>
            <person name="Powell A.J."/>
            <person name="Barry K."/>
            <person name="Miller A.N."/>
            <person name="Grigoriev I.V."/>
            <person name="Debuchy R."/>
            <person name="Gladieux P."/>
            <person name="Thoren M.H."/>
            <person name="Johannesson H."/>
        </authorList>
    </citation>
    <scope>NUCLEOTIDE SEQUENCE</scope>
    <source>
        <strain evidence="2">CBS 103.79</strain>
    </source>
</reference>
<feature type="region of interest" description="Disordered" evidence="1">
    <location>
        <begin position="262"/>
        <end position="298"/>
    </location>
</feature>
<accession>A0AAN6RUM0</accession>
<sequence length="439" mass="49413">MDFSTPPPPRGPLILDTITALGDLSVSSRSYFEDSDVDMHDADWEGLSEDEMLYDAPCLPSIETDDPPYLRGGILMPPPNLHWARKPSVAGRQDQGDDDDDQDDDGYSASSDWDEYDGLSPALDEYDDIVTRLEGSEDWNAEQRKLHKLIYMRGLHPMMHSWWRVSFKMWGVTQPHLDDVFTPKNSQKRVAIHAYGNEVAAAKALESLFYLSQTVTDYEEIGYQSKIAMTVVKGIRGYIKWALRDAGIDQHRTQPCMLVQAYPPDFRGADDDDDDSDGSDFAPSPVSAKSNEEDGAPKTTIAAAVDKKLDPEYLEAQRARRFTRAVSRDLERRLLDMGQRWRDLLRAGKKSKRFVAPPPTLYAFAVVQHIVMLASHDPGAATNPVVVLEQVRLNDRGQWLWNALSIALPVNMARDALNGMWETGVVVEERRDSESDPDL</sequence>
<keyword evidence="3" id="KW-1185">Reference proteome</keyword>